<organism evidence="2">
    <name type="scientific">Arundo donax</name>
    <name type="common">Giant reed</name>
    <name type="synonym">Donax arundinaceus</name>
    <dbReference type="NCBI Taxonomy" id="35708"/>
    <lineage>
        <taxon>Eukaryota</taxon>
        <taxon>Viridiplantae</taxon>
        <taxon>Streptophyta</taxon>
        <taxon>Embryophyta</taxon>
        <taxon>Tracheophyta</taxon>
        <taxon>Spermatophyta</taxon>
        <taxon>Magnoliopsida</taxon>
        <taxon>Liliopsida</taxon>
        <taxon>Poales</taxon>
        <taxon>Poaceae</taxon>
        <taxon>PACMAD clade</taxon>
        <taxon>Arundinoideae</taxon>
        <taxon>Arundineae</taxon>
        <taxon>Arundo</taxon>
    </lineage>
</organism>
<reference evidence="2" key="2">
    <citation type="journal article" date="2015" name="Data Brief">
        <title>Shoot transcriptome of the giant reed, Arundo donax.</title>
        <authorList>
            <person name="Barrero R.A."/>
            <person name="Guerrero F.D."/>
            <person name="Moolhuijzen P."/>
            <person name="Goolsby J.A."/>
            <person name="Tidwell J."/>
            <person name="Bellgard S.E."/>
            <person name="Bellgard M.I."/>
        </authorList>
    </citation>
    <scope>NUCLEOTIDE SEQUENCE</scope>
    <source>
        <tissue evidence="2">Shoot tissue taken approximately 20 cm above the soil surface</tissue>
    </source>
</reference>
<feature type="region of interest" description="Disordered" evidence="1">
    <location>
        <begin position="96"/>
        <end position="155"/>
    </location>
</feature>
<sequence>MSSACSSPLMASFRNTRIDTLPSAGATDATVATGPCVKRVVETRDCGTCGVDLQASCQEDCALTHMETPAPTATTPSPEPVHPTAATAKVSVMDHLRSQPNEAGAEEGAGWKTETELAAAAASSPPPRPHQATVETGARRSMTWRKNGESSSALA</sequence>
<dbReference type="EMBL" id="GBRH01211090">
    <property type="protein sequence ID" value="JAD86805.1"/>
    <property type="molecule type" value="Transcribed_RNA"/>
</dbReference>
<reference evidence="2" key="1">
    <citation type="submission" date="2014-09" db="EMBL/GenBank/DDBJ databases">
        <authorList>
            <person name="Magalhaes I.L.F."/>
            <person name="Oliveira U."/>
            <person name="Santos F.R."/>
            <person name="Vidigal T.H.D.A."/>
            <person name="Brescovit A.D."/>
            <person name="Santos A.J."/>
        </authorList>
    </citation>
    <scope>NUCLEOTIDE SEQUENCE</scope>
    <source>
        <tissue evidence="2">Shoot tissue taken approximately 20 cm above the soil surface</tissue>
    </source>
</reference>
<evidence type="ECO:0000256" key="1">
    <source>
        <dbReference type="SAM" id="MobiDB-lite"/>
    </source>
</evidence>
<accession>A0A0A9DMC2</accession>
<evidence type="ECO:0000313" key="2">
    <source>
        <dbReference type="EMBL" id="JAD86805.1"/>
    </source>
</evidence>
<dbReference type="AlphaFoldDB" id="A0A0A9DMC2"/>
<name>A0A0A9DMC2_ARUDO</name>
<protein>
    <submittedName>
        <fullName evidence="2">Uncharacterized protein</fullName>
    </submittedName>
</protein>
<proteinExistence type="predicted"/>